<feature type="non-terminal residue" evidence="2">
    <location>
        <position position="353"/>
    </location>
</feature>
<sequence length="353" mass="40946">ESVAGREDVHRPGVAHLTAGLPHAQRPRRLGAGREPVQVHPAPRHGLRRHLWLRGNGLRLRLVLLRRVHRVLLRSECRRQQRLPSRHVRGRMVAGRRFTVLRRPPLLRRLQRPVRLGRLLVRLRRRQLRQPADVLQRLPLRPVQPAHRVLRRHRLPNRHLHAAVRAVRLRLHGAVGRLHRQPLGRVPVGRAPGPTASSAAAGTRTATPPAAPGHRRPAHGEPQRQGPRRGLRLDERRRRRHRLAPERRHQPAVVHRAPRRRQRAPGRRPQRQGARRGGRVNCRRRRRHPVAVERRAEPALEDGGPGRRHVPVHRRPQRQGARRRRAQHSRRRRRHPVAVERRPQPALAAAEPL</sequence>
<reference evidence="2" key="1">
    <citation type="submission" date="2020-02" db="EMBL/GenBank/DDBJ databases">
        <authorList>
            <person name="Meier V. D."/>
        </authorList>
    </citation>
    <scope>NUCLEOTIDE SEQUENCE</scope>
    <source>
        <strain evidence="2">AVDCRST_MAG10</strain>
    </source>
</reference>
<feature type="compositionally biased region" description="Basic residues" evidence="1">
    <location>
        <begin position="306"/>
        <end position="336"/>
    </location>
</feature>
<feature type="compositionally biased region" description="Basic residues" evidence="1">
    <location>
        <begin position="256"/>
        <end position="289"/>
    </location>
</feature>
<organism evidence="2">
    <name type="scientific">uncultured Acidimicrobiales bacterium</name>
    <dbReference type="NCBI Taxonomy" id="310071"/>
    <lineage>
        <taxon>Bacteria</taxon>
        <taxon>Bacillati</taxon>
        <taxon>Actinomycetota</taxon>
        <taxon>Acidimicrobiia</taxon>
        <taxon>Acidimicrobiales</taxon>
        <taxon>environmental samples</taxon>
    </lineage>
</organism>
<evidence type="ECO:0000256" key="1">
    <source>
        <dbReference type="SAM" id="MobiDB-lite"/>
    </source>
</evidence>
<feature type="compositionally biased region" description="Basic and acidic residues" evidence="1">
    <location>
        <begin position="1"/>
        <end position="11"/>
    </location>
</feature>
<gene>
    <name evidence="2" type="ORF">AVDCRST_MAG10-2467</name>
</gene>
<protein>
    <submittedName>
        <fullName evidence="2">CBM13 / GH5_35</fullName>
    </submittedName>
</protein>
<dbReference type="AlphaFoldDB" id="A0A6J4IQL6"/>
<accession>A0A6J4IQL6</accession>
<feature type="region of interest" description="Disordered" evidence="1">
    <location>
        <begin position="182"/>
        <end position="353"/>
    </location>
</feature>
<evidence type="ECO:0000313" key="2">
    <source>
        <dbReference type="EMBL" id="CAA9256599.1"/>
    </source>
</evidence>
<feature type="compositionally biased region" description="Low complexity" evidence="1">
    <location>
        <begin position="189"/>
        <end position="208"/>
    </location>
</feature>
<dbReference type="EMBL" id="CADCTB010000154">
    <property type="protein sequence ID" value="CAA9256599.1"/>
    <property type="molecule type" value="Genomic_DNA"/>
</dbReference>
<feature type="non-terminal residue" evidence="2">
    <location>
        <position position="1"/>
    </location>
</feature>
<name>A0A6J4IQL6_9ACTN</name>
<proteinExistence type="predicted"/>
<feature type="region of interest" description="Disordered" evidence="1">
    <location>
        <begin position="1"/>
        <end position="41"/>
    </location>
</feature>